<dbReference type="NCBIfam" id="TIGR04474">
    <property type="entry name" value="tcm_partner"/>
    <property type="match status" value="1"/>
</dbReference>
<dbReference type="InterPro" id="IPR031009">
    <property type="entry name" value="Tcm_partner"/>
</dbReference>
<dbReference type="EMBL" id="BAFH01000003">
    <property type="protein sequence ID" value="GAB62264.1"/>
    <property type="molecule type" value="Genomic_DNA"/>
</dbReference>
<accession>I3IKL9</accession>
<evidence type="ECO:0000313" key="2">
    <source>
        <dbReference type="Proteomes" id="UP000002985"/>
    </source>
</evidence>
<organism evidence="1 2">
    <name type="scientific">Candidatus Jettenia caeni</name>
    <dbReference type="NCBI Taxonomy" id="247490"/>
    <lineage>
        <taxon>Bacteria</taxon>
        <taxon>Pseudomonadati</taxon>
        <taxon>Planctomycetota</taxon>
        <taxon>Candidatus Brocadiia</taxon>
        <taxon>Candidatus Brocadiales</taxon>
        <taxon>Candidatus Brocadiaceae</taxon>
        <taxon>Candidatus Jettenia</taxon>
    </lineage>
</organism>
<sequence>MDKKQVQIAPTFAFIDPFGFSGVPFALIKRLLSKPRCEVLITFMVDSINRWIDHPDQQITDHISELFGTSDCFDIIKQSPDRIAALCNLYQEQLRREVKYVRYFEMLDYDNRAIYYLFFASNHRLGYVKMKETMWEVDLKGEFRFSDATNPYQTVFFELDPTDTLWPILRGHFTGQEVLTDSILKFVEEDTAFLETHMKATLKRHLDENLPSVERITVRPEKQNGKKWIKGTFPSGVFIKFP</sequence>
<proteinExistence type="predicted"/>
<dbReference type="AlphaFoldDB" id="I3IKL9"/>
<dbReference type="Proteomes" id="UP000002985">
    <property type="component" value="Unassembled WGS sequence"/>
</dbReference>
<gene>
    <name evidence="1" type="ORF">KSU1_C0668</name>
</gene>
<protein>
    <recommendedName>
        <fullName evidence="3">Three-Cys-motif partner protein TcmP</fullName>
    </recommendedName>
</protein>
<comment type="caution">
    <text evidence="1">The sequence shown here is derived from an EMBL/GenBank/DDBJ whole genome shotgun (WGS) entry which is preliminary data.</text>
</comment>
<reference evidence="1 2" key="1">
    <citation type="journal article" date="2012" name="FEBS Lett.">
        <title>Anammox organism KSU-1 expresses a NirK-type copper-containing nitrite reductase instead of a NirS-type with cytochrome cd1.</title>
        <authorList>
            <person name="Hira D."/>
            <person name="Toh H."/>
            <person name="Migita C.T."/>
            <person name="Okubo H."/>
            <person name="Nishiyama T."/>
            <person name="Hattori M."/>
            <person name="Furukawa K."/>
            <person name="Fujii T."/>
        </authorList>
    </citation>
    <scope>NUCLEOTIDE SEQUENCE [LARGE SCALE GENOMIC DNA]</scope>
</reference>
<keyword evidence="2" id="KW-1185">Reference proteome</keyword>
<name>I3IKL9_9BACT</name>
<dbReference type="eggNOG" id="COG4422">
    <property type="taxonomic scope" value="Bacteria"/>
</dbReference>
<evidence type="ECO:0000313" key="1">
    <source>
        <dbReference type="EMBL" id="GAB62264.1"/>
    </source>
</evidence>
<evidence type="ECO:0008006" key="3">
    <source>
        <dbReference type="Google" id="ProtNLM"/>
    </source>
</evidence>